<protein>
    <submittedName>
        <fullName evidence="3">Uncharacterized protein</fullName>
    </submittedName>
</protein>
<accession>A0ABN8PBB3</accession>
<reference evidence="3 4" key="1">
    <citation type="submission" date="2022-05" db="EMBL/GenBank/DDBJ databases">
        <authorList>
            <consortium name="Genoscope - CEA"/>
            <person name="William W."/>
        </authorList>
    </citation>
    <scope>NUCLEOTIDE SEQUENCE [LARGE SCALE GENOMIC DNA]</scope>
</reference>
<evidence type="ECO:0000313" key="4">
    <source>
        <dbReference type="Proteomes" id="UP001159405"/>
    </source>
</evidence>
<organism evidence="3 4">
    <name type="scientific">Porites lobata</name>
    <dbReference type="NCBI Taxonomy" id="104759"/>
    <lineage>
        <taxon>Eukaryota</taxon>
        <taxon>Metazoa</taxon>
        <taxon>Cnidaria</taxon>
        <taxon>Anthozoa</taxon>
        <taxon>Hexacorallia</taxon>
        <taxon>Scleractinia</taxon>
        <taxon>Fungiina</taxon>
        <taxon>Poritidae</taxon>
        <taxon>Porites</taxon>
    </lineage>
</organism>
<gene>
    <name evidence="3" type="ORF">PLOB_00041118</name>
</gene>
<feature type="chain" id="PRO_5046413030" evidence="2">
    <location>
        <begin position="16"/>
        <end position="232"/>
    </location>
</feature>
<evidence type="ECO:0000256" key="2">
    <source>
        <dbReference type="SAM" id="SignalP"/>
    </source>
</evidence>
<evidence type="ECO:0000256" key="1">
    <source>
        <dbReference type="SAM" id="MobiDB-lite"/>
    </source>
</evidence>
<comment type="caution">
    <text evidence="3">The sequence shown here is derived from an EMBL/GenBank/DDBJ whole genome shotgun (WGS) entry which is preliminary data.</text>
</comment>
<name>A0ABN8PBB3_9CNID</name>
<keyword evidence="4" id="KW-1185">Reference proteome</keyword>
<keyword evidence="2" id="KW-0732">Signal</keyword>
<proteinExistence type="predicted"/>
<dbReference type="EMBL" id="CALNXK010000064">
    <property type="protein sequence ID" value="CAH3140236.1"/>
    <property type="molecule type" value="Genomic_DNA"/>
</dbReference>
<evidence type="ECO:0000313" key="3">
    <source>
        <dbReference type="EMBL" id="CAH3140236.1"/>
    </source>
</evidence>
<feature type="region of interest" description="Disordered" evidence="1">
    <location>
        <begin position="181"/>
        <end position="232"/>
    </location>
</feature>
<dbReference type="Proteomes" id="UP001159405">
    <property type="component" value="Unassembled WGS sequence"/>
</dbReference>
<sequence length="232" mass="25491">MQLLVFQLAVIVTHGECKLSFTSISATCDITIRVLNTGHQTLDLGPLEGCRSNLVHENGKGLRVLLLTLVGLKVGLMLVISPGVEMFVNMAGCPFFRCGENIKAGKMRGKSPARKVSVPESNTVLDSGFWILDPTPWILVQWNWDSGFQSLVGSPDSLSRIPNSKAKDSKFHSKTLQDSGFQKGKFRGFRNPHSLKCGETSIPPPRPLPQSKNRSLSVSRKLPTYPFALSEK</sequence>
<feature type="signal peptide" evidence="2">
    <location>
        <begin position="1"/>
        <end position="15"/>
    </location>
</feature>